<keyword evidence="2 6" id="KW-0732">Signal</keyword>
<evidence type="ECO:0000256" key="2">
    <source>
        <dbReference type="ARBA" id="ARBA00022729"/>
    </source>
</evidence>
<dbReference type="Pfam" id="PF02412">
    <property type="entry name" value="TSP_3"/>
    <property type="match status" value="2"/>
</dbReference>
<dbReference type="InterPro" id="IPR050330">
    <property type="entry name" value="Bact_OuterMem_StrucFunc"/>
</dbReference>
<protein>
    <submittedName>
        <fullName evidence="8">OmpA family protein</fullName>
    </submittedName>
</protein>
<organism evidence="8 9">
    <name type="scientific">Zhongshania arctica</name>
    <dbReference type="NCBI Taxonomy" id="3238302"/>
    <lineage>
        <taxon>Bacteria</taxon>
        <taxon>Pseudomonadati</taxon>
        <taxon>Pseudomonadota</taxon>
        <taxon>Gammaproteobacteria</taxon>
        <taxon>Cellvibrionales</taxon>
        <taxon>Spongiibacteraceae</taxon>
        <taxon>Zhongshania</taxon>
    </lineage>
</organism>
<dbReference type="PROSITE" id="PS51123">
    <property type="entry name" value="OMPA_2"/>
    <property type="match status" value="1"/>
</dbReference>
<evidence type="ECO:0000259" key="7">
    <source>
        <dbReference type="PROSITE" id="PS51123"/>
    </source>
</evidence>
<evidence type="ECO:0000313" key="8">
    <source>
        <dbReference type="EMBL" id="MEX1664075.1"/>
    </source>
</evidence>
<dbReference type="PROSITE" id="PS51257">
    <property type="entry name" value="PROKAR_LIPOPROTEIN"/>
    <property type="match status" value="1"/>
</dbReference>
<dbReference type="PANTHER" id="PTHR30329">
    <property type="entry name" value="STATOR ELEMENT OF FLAGELLAR MOTOR COMPLEX"/>
    <property type="match status" value="1"/>
</dbReference>
<feature type="chain" id="PRO_5045375489" evidence="6">
    <location>
        <begin position="25"/>
        <end position="235"/>
    </location>
</feature>
<keyword evidence="9" id="KW-1185">Reference proteome</keyword>
<evidence type="ECO:0000256" key="6">
    <source>
        <dbReference type="SAM" id="SignalP"/>
    </source>
</evidence>
<dbReference type="Proteomes" id="UP001557484">
    <property type="component" value="Unassembled WGS sequence"/>
</dbReference>
<feature type="domain" description="OmpA-like" evidence="7">
    <location>
        <begin position="115"/>
        <end position="232"/>
    </location>
</feature>
<dbReference type="PRINTS" id="PR01021">
    <property type="entry name" value="OMPADOMAIN"/>
</dbReference>
<gene>
    <name evidence="8" type="ORF">AB4875_01180</name>
</gene>
<accession>A0ABV3TS05</accession>
<dbReference type="InterPro" id="IPR003367">
    <property type="entry name" value="Thrombospondin_3-like_rpt"/>
</dbReference>
<reference evidence="8 9" key="1">
    <citation type="journal article" date="2011" name="Int. J. Syst. Evol. Microbiol.">
        <title>Zhongshania antarctica gen. nov., sp. nov. and Zhongshania guokunii sp. nov., gammaproteobacteria respectively isolated from coastal attached (fast) ice and surface seawater of the Antarctic.</title>
        <authorList>
            <person name="Li H.J."/>
            <person name="Zhang X.Y."/>
            <person name="Chen C.X."/>
            <person name="Zhang Y.J."/>
            <person name="Gao Z.M."/>
            <person name="Yu Y."/>
            <person name="Chen X.L."/>
            <person name="Chen B."/>
            <person name="Zhang Y.Z."/>
        </authorList>
    </citation>
    <scope>NUCLEOTIDE SEQUENCE [LARGE SCALE GENOMIC DNA]</scope>
    <source>
        <strain evidence="8 9">R06B22</strain>
    </source>
</reference>
<dbReference type="EMBL" id="JBFRYB010000001">
    <property type="protein sequence ID" value="MEX1664075.1"/>
    <property type="molecule type" value="Genomic_DNA"/>
</dbReference>
<keyword evidence="3 5" id="KW-0472">Membrane</keyword>
<dbReference type="PANTHER" id="PTHR30329:SF21">
    <property type="entry name" value="LIPOPROTEIN YIAD-RELATED"/>
    <property type="match status" value="1"/>
</dbReference>
<dbReference type="RefSeq" id="WP_368374201.1">
    <property type="nucleotide sequence ID" value="NZ_JBFRYB010000001.1"/>
</dbReference>
<dbReference type="Pfam" id="PF00691">
    <property type="entry name" value="OmpA"/>
    <property type="match status" value="1"/>
</dbReference>
<dbReference type="SUPFAM" id="SSF103647">
    <property type="entry name" value="TSP type-3 repeat"/>
    <property type="match status" value="1"/>
</dbReference>
<feature type="signal peptide" evidence="6">
    <location>
        <begin position="1"/>
        <end position="24"/>
    </location>
</feature>
<evidence type="ECO:0000256" key="3">
    <source>
        <dbReference type="ARBA" id="ARBA00023136"/>
    </source>
</evidence>
<comment type="caution">
    <text evidence="8">The sequence shown here is derived from an EMBL/GenBank/DDBJ whole genome shotgun (WGS) entry which is preliminary data.</text>
</comment>
<keyword evidence="4" id="KW-0998">Cell outer membrane</keyword>
<dbReference type="InterPro" id="IPR006664">
    <property type="entry name" value="OMP_bac"/>
</dbReference>
<dbReference type="InterPro" id="IPR028974">
    <property type="entry name" value="TSP_type-3_rpt"/>
</dbReference>
<evidence type="ECO:0000256" key="5">
    <source>
        <dbReference type="PROSITE-ProRule" id="PRU00473"/>
    </source>
</evidence>
<evidence type="ECO:0000256" key="1">
    <source>
        <dbReference type="ARBA" id="ARBA00004442"/>
    </source>
</evidence>
<dbReference type="InterPro" id="IPR006665">
    <property type="entry name" value="OmpA-like"/>
</dbReference>
<dbReference type="SUPFAM" id="SSF103088">
    <property type="entry name" value="OmpA-like"/>
    <property type="match status" value="1"/>
</dbReference>
<proteinExistence type="predicted"/>
<dbReference type="InterPro" id="IPR036737">
    <property type="entry name" value="OmpA-like_sf"/>
</dbReference>
<name>A0ABV3TS05_9GAMM</name>
<evidence type="ECO:0000256" key="4">
    <source>
        <dbReference type="ARBA" id="ARBA00023237"/>
    </source>
</evidence>
<dbReference type="CDD" id="cd07185">
    <property type="entry name" value="OmpA_C-like"/>
    <property type="match status" value="1"/>
</dbReference>
<dbReference type="Gene3D" id="3.30.1330.60">
    <property type="entry name" value="OmpA-like domain"/>
    <property type="match status" value="1"/>
</dbReference>
<sequence length="235" mass="25201">MKVSFTSVLAFFLLAMFLSGCAVAPVSPMDSDGDGVADTEDRCPATNSDLGVDRYGCADSDSDGIIDTVDRCPATPLDNAVDQFGCLDSDNDGVKNGEDQCPRTRAGERVMHNGCSARQAVSLESVRFDYGGIEISAEARERLSRVAEVLRLSPQYRIALQGHSDSSGSANFNYRLSRHRANAVMAVLLELGVPSARIEIQAYGAAMPIADNNTEHGRALNRRVALRVIRAGSSK</sequence>
<evidence type="ECO:0000313" key="9">
    <source>
        <dbReference type="Proteomes" id="UP001557484"/>
    </source>
</evidence>
<dbReference type="Gene3D" id="4.10.1080.10">
    <property type="entry name" value="TSP type-3 repeat"/>
    <property type="match status" value="1"/>
</dbReference>
<comment type="subcellular location">
    <subcellularLocation>
        <location evidence="1">Cell outer membrane</location>
    </subcellularLocation>
</comment>